<sequence length="308" mass="33409">MQLPLLGSQRTEVEAEMEALAARCGGTIEGRLFCEAASPVAVLWSLVVAVDERSNGWLMEQLREAADRTGVDLARLVASAAPVPAFMAMLDALSRWGGEYVIAPSPAHFDGLGAARKVVLERISQASRSATVEYVDPLLVPRGAQPDRSEERRAAESEVLDEDRPVELGVEQIGAYGLALEVIGLSTHRHLARAGLGDLIDQVDALLGEVVRAALRFTARANLAADTNRLTVRWLRYPDRLLVTLKETRDHADPISVALRAVCDRHRGTSVGRDRCEDGGTLTWFELPLPHYRPPGPSVTRQVAGGVS</sequence>
<proteinExistence type="predicted"/>
<keyword evidence="2" id="KW-1185">Reference proteome</keyword>
<name>A0ABR4Z776_9NOCA</name>
<comment type="caution">
    <text evidence="1">The sequence shown here is derived from an EMBL/GenBank/DDBJ whole genome shotgun (WGS) entry which is preliminary data.</text>
</comment>
<accession>A0ABR4Z776</accession>
<evidence type="ECO:0000313" key="2">
    <source>
        <dbReference type="Proteomes" id="UP000031364"/>
    </source>
</evidence>
<dbReference type="Proteomes" id="UP000031364">
    <property type="component" value="Unassembled WGS sequence"/>
</dbReference>
<dbReference type="EMBL" id="JNFP01000051">
    <property type="protein sequence ID" value="KIA61119.1"/>
    <property type="molecule type" value="Genomic_DNA"/>
</dbReference>
<protein>
    <submittedName>
        <fullName evidence="1">Uncharacterized protein</fullName>
    </submittedName>
</protein>
<reference evidence="1 2" key="1">
    <citation type="journal article" date="2014" name="Int. J. Syst. Evol. Microbiol.">
        <title>Nocardia vulneris sp. nov., isolated from wounds of human patients in North America.</title>
        <authorList>
            <person name="Lasker B.A."/>
            <person name="Bell M."/>
            <person name="Klenk H.P."/>
            <person name="Sproer C."/>
            <person name="Schumann C."/>
            <person name="Schumann P."/>
            <person name="Brown J.M."/>
        </authorList>
    </citation>
    <scope>NUCLEOTIDE SEQUENCE [LARGE SCALE GENOMIC DNA]</scope>
    <source>
        <strain evidence="1 2">W9851</strain>
    </source>
</reference>
<organism evidence="1 2">
    <name type="scientific">Nocardia vulneris</name>
    <dbReference type="NCBI Taxonomy" id="1141657"/>
    <lineage>
        <taxon>Bacteria</taxon>
        <taxon>Bacillati</taxon>
        <taxon>Actinomycetota</taxon>
        <taxon>Actinomycetes</taxon>
        <taxon>Mycobacteriales</taxon>
        <taxon>Nocardiaceae</taxon>
        <taxon>Nocardia</taxon>
    </lineage>
</organism>
<gene>
    <name evidence="1" type="ORF">FG87_32835</name>
</gene>
<evidence type="ECO:0000313" key="1">
    <source>
        <dbReference type="EMBL" id="KIA61119.1"/>
    </source>
</evidence>
<dbReference type="RefSeq" id="WP_043678269.1">
    <property type="nucleotide sequence ID" value="NZ_BDCI01000003.1"/>
</dbReference>